<dbReference type="EMBL" id="AP028909">
    <property type="protein sequence ID" value="BES89202.1"/>
    <property type="molecule type" value="Genomic_DNA"/>
</dbReference>
<dbReference type="Proteomes" id="UP001307889">
    <property type="component" value="Chromosome 1"/>
</dbReference>
<keyword evidence="3" id="KW-1185">Reference proteome</keyword>
<evidence type="ECO:0000313" key="3">
    <source>
        <dbReference type="Proteomes" id="UP001307889"/>
    </source>
</evidence>
<organism evidence="2 3">
    <name type="scientific">Nesidiocoris tenuis</name>
    <dbReference type="NCBI Taxonomy" id="355587"/>
    <lineage>
        <taxon>Eukaryota</taxon>
        <taxon>Metazoa</taxon>
        <taxon>Ecdysozoa</taxon>
        <taxon>Arthropoda</taxon>
        <taxon>Hexapoda</taxon>
        <taxon>Insecta</taxon>
        <taxon>Pterygota</taxon>
        <taxon>Neoptera</taxon>
        <taxon>Paraneoptera</taxon>
        <taxon>Hemiptera</taxon>
        <taxon>Heteroptera</taxon>
        <taxon>Panheteroptera</taxon>
        <taxon>Cimicomorpha</taxon>
        <taxon>Miridae</taxon>
        <taxon>Dicyphina</taxon>
        <taxon>Nesidiocoris</taxon>
    </lineage>
</organism>
<sequence length="108" mass="12173">MALPSDVRSVNAGNPILLAGSPTRSSDPAWLSQLALQLTYSAVKIGKSERACWQCWLRKGKGKGRHIDRARRQQQRDLLNQLWAQTQHSQDQKGGIHRKFCLAKINLL</sequence>
<name>A0ABN7AA53_9HEMI</name>
<gene>
    <name evidence="2" type="ORF">NTJ_02012</name>
</gene>
<protein>
    <submittedName>
        <fullName evidence="2">Uncharacterized protein</fullName>
    </submittedName>
</protein>
<evidence type="ECO:0000256" key="1">
    <source>
        <dbReference type="SAM" id="MobiDB-lite"/>
    </source>
</evidence>
<reference evidence="2 3" key="1">
    <citation type="submission" date="2023-09" db="EMBL/GenBank/DDBJ databases">
        <title>Nesidiocoris tenuis whole genome shotgun sequence.</title>
        <authorList>
            <person name="Shibata T."/>
            <person name="Shimoda M."/>
            <person name="Kobayashi T."/>
            <person name="Uehara T."/>
        </authorList>
    </citation>
    <scope>NUCLEOTIDE SEQUENCE [LARGE SCALE GENOMIC DNA]</scope>
    <source>
        <strain evidence="2 3">Japan</strain>
    </source>
</reference>
<evidence type="ECO:0000313" key="2">
    <source>
        <dbReference type="EMBL" id="BES89202.1"/>
    </source>
</evidence>
<feature type="region of interest" description="Disordered" evidence="1">
    <location>
        <begin position="1"/>
        <end position="24"/>
    </location>
</feature>
<proteinExistence type="predicted"/>
<accession>A0ABN7AA53</accession>